<dbReference type="Pfam" id="PF13456">
    <property type="entry name" value="RVT_3"/>
    <property type="match status" value="1"/>
</dbReference>
<evidence type="ECO:0000313" key="2">
    <source>
        <dbReference type="EMBL" id="KVH96058.1"/>
    </source>
</evidence>
<dbReference type="EMBL" id="LEKV01004362">
    <property type="protein sequence ID" value="KVH96058.1"/>
    <property type="molecule type" value="Genomic_DNA"/>
</dbReference>
<dbReference type="InterPro" id="IPR002156">
    <property type="entry name" value="RNaseH_domain"/>
</dbReference>
<proteinExistence type="predicted"/>
<dbReference type="InterPro" id="IPR036397">
    <property type="entry name" value="RNaseH_sf"/>
</dbReference>
<keyword evidence="3" id="KW-1185">Reference proteome</keyword>
<dbReference type="Proteomes" id="UP000243975">
    <property type="component" value="Unassembled WGS sequence"/>
</dbReference>
<protein>
    <submittedName>
        <fullName evidence="2">Ribonuclease H-like domain-containing protein</fullName>
    </submittedName>
</protein>
<gene>
    <name evidence="2" type="ORF">Ccrd_001855</name>
</gene>
<dbReference type="InterPro" id="IPR052929">
    <property type="entry name" value="RNase_H-like_EbsB-rel"/>
</dbReference>
<dbReference type="OMA" id="PHECEAL"/>
<evidence type="ECO:0000313" key="3">
    <source>
        <dbReference type="Proteomes" id="UP000243975"/>
    </source>
</evidence>
<reference evidence="2 3" key="1">
    <citation type="journal article" date="2016" name="Sci. Rep.">
        <title>The genome sequence of the outbreeding globe artichoke constructed de novo incorporating a phase-aware low-pass sequencing strategy of F1 progeny.</title>
        <authorList>
            <person name="Scaglione D."/>
            <person name="Reyes-Chin-Wo S."/>
            <person name="Acquadro A."/>
            <person name="Froenicke L."/>
            <person name="Portis E."/>
            <person name="Beitel C."/>
            <person name="Tirone M."/>
            <person name="Mauro R."/>
            <person name="Lo Monaco A."/>
            <person name="Mauromicale G."/>
            <person name="Faccioli P."/>
            <person name="Cattivelli L."/>
            <person name="Rieseberg L."/>
            <person name="Michelmore R."/>
            <person name="Lanteri S."/>
        </authorList>
    </citation>
    <scope>NUCLEOTIDE SEQUENCE [LARGE SCALE GENOMIC DNA]</scope>
    <source>
        <strain evidence="2">2C</strain>
    </source>
</reference>
<dbReference type="PANTHER" id="PTHR47074">
    <property type="entry name" value="BNAC02G40300D PROTEIN"/>
    <property type="match status" value="1"/>
</dbReference>
<feature type="domain" description="RNase H type-1" evidence="1">
    <location>
        <begin position="18"/>
        <end position="92"/>
    </location>
</feature>
<accession>A0A103XSH7</accession>
<dbReference type="PANTHER" id="PTHR47074:SF48">
    <property type="entry name" value="POLYNUCLEOTIDYL TRANSFERASE, RIBONUCLEASE H-LIKE SUPERFAMILY PROTEIN"/>
    <property type="match status" value="1"/>
</dbReference>
<comment type="caution">
    <text evidence="2">The sequence shown here is derived from an EMBL/GenBank/DDBJ whole genome shotgun (WGS) entry which is preliminary data.</text>
</comment>
<dbReference type="AlphaFoldDB" id="A0A103XSH7"/>
<dbReference type="GO" id="GO:0003676">
    <property type="term" value="F:nucleic acid binding"/>
    <property type="evidence" value="ECO:0007669"/>
    <property type="project" value="InterPro"/>
</dbReference>
<dbReference type="Gramene" id="KVH96058">
    <property type="protein sequence ID" value="KVH96058"/>
    <property type="gene ID" value="Ccrd_001855"/>
</dbReference>
<dbReference type="Gene3D" id="3.30.420.10">
    <property type="entry name" value="Ribonuclease H-like superfamily/Ribonuclease H"/>
    <property type="match status" value="1"/>
</dbReference>
<name>A0A103XSH7_CYNCS</name>
<sequence length="122" mass="14265">MAQRQGIPDVKECKSITLFKALMWIRDMGQENLVFETDSQTVVSTLTHKEEDCMEFWDIIHACKMVLNATLSFKVNFIRRNRNEVAHKLARRSQFFVEPISRAGSPEWLIEDLLSFCNVLDR</sequence>
<dbReference type="InterPro" id="IPR044730">
    <property type="entry name" value="RNase_H-like_dom_plant"/>
</dbReference>
<dbReference type="InterPro" id="IPR012337">
    <property type="entry name" value="RNaseH-like_sf"/>
</dbReference>
<organism evidence="2 3">
    <name type="scientific">Cynara cardunculus var. scolymus</name>
    <name type="common">Globe artichoke</name>
    <name type="synonym">Cynara scolymus</name>
    <dbReference type="NCBI Taxonomy" id="59895"/>
    <lineage>
        <taxon>Eukaryota</taxon>
        <taxon>Viridiplantae</taxon>
        <taxon>Streptophyta</taxon>
        <taxon>Embryophyta</taxon>
        <taxon>Tracheophyta</taxon>
        <taxon>Spermatophyta</taxon>
        <taxon>Magnoliopsida</taxon>
        <taxon>eudicotyledons</taxon>
        <taxon>Gunneridae</taxon>
        <taxon>Pentapetalae</taxon>
        <taxon>asterids</taxon>
        <taxon>campanulids</taxon>
        <taxon>Asterales</taxon>
        <taxon>Asteraceae</taxon>
        <taxon>Carduoideae</taxon>
        <taxon>Cardueae</taxon>
        <taxon>Carduinae</taxon>
        <taxon>Cynara</taxon>
    </lineage>
</organism>
<dbReference type="CDD" id="cd06222">
    <property type="entry name" value="RNase_H_like"/>
    <property type="match status" value="1"/>
</dbReference>
<dbReference type="SUPFAM" id="SSF53098">
    <property type="entry name" value="Ribonuclease H-like"/>
    <property type="match status" value="1"/>
</dbReference>
<dbReference type="GO" id="GO:0004523">
    <property type="term" value="F:RNA-DNA hybrid ribonuclease activity"/>
    <property type="evidence" value="ECO:0007669"/>
    <property type="project" value="InterPro"/>
</dbReference>
<evidence type="ECO:0000259" key="1">
    <source>
        <dbReference type="Pfam" id="PF13456"/>
    </source>
</evidence>